<feature type="domain" description="NR LBD" evidence="6">
    <location>
        <begin position="488"/>
        <end position="753"/>
    </location>
</feature>
<dbReference type="EMBL" id="NIRI02000056">
    <property type="protein sequence ID" value="KAG5442948.1"/>
    <property type="molecule type" value="Genomic_DNA"/>
</dbReference>
<dbReference type="InterPro" id="IPR000536">
    <property type="entry name" value="Nucl_hrmn_rcpt_lig-bd"/>
</dbReference>
<name>A0A8T1M1W3_CLOSI</name>
<reference evidence="7 8" key="2">
    <citation type="journal article" date="2021" name="Genomics">
        <title>High-quality reference genome for Clonorchis sinensis.</title>
        <authorList>
            <person name="Young N.D."/>
            <person name="Stroehlein A.J."/>
            <person name="Kinkar L."/>
            <person name="Wang T."/>
            <person name="Sohn W.M."/>
            <person name="Chang B.C.H."/>
            <person name="Kaur P."/>
            <person name="Weisz D."/>
            <person name="Dudchenko O."/>
            <person name="Aiden E.L."/>
            <person name="Korhonen P.K."/>
            <person name="Gasser R.B."/>
        </authorList>
    </citation>
    <scope>NUCLEOTIDE SEQUENCE [LARGE SCALE GENOMIC DNA]</scope>
    <source>
        <strain evidence="7">Cs-k2</strain>
    </source>
</reference>
<sequence length="756" mass="82259">MIEPTRKRPSILRTSVSKATNSPQASTSAPTTTVPTVPVNPLQNLPLDGSGASSISFVNLTGDVIQLVSVSSDAPNGNDGTGDGTGQPKPETVIRLAPSTATILSTAEAPPAPPAPSAPRNPTPVTPMIRTSVRSCCVCETSTNNKHAGIITCTKCETVFHRLFDNLGEVRDKCDCSNLPSACSNCRLYKSATKALSKWGTKLTDRARREWSIIDRSLAALTKTDCTLDDIFQVNEEELGRVYGPPIITFPLKLPQRRGQSSSDLDGPSAAGTKRIAVDSRFWAGVNALQIASTPLANRTTAASAVQVSTNGVSGVFERGELLLPQAATSPLSSDDSQGTIPLVDVDAAPTNTPQKASSPMDHSGEVDSPSPKCVTLSNFPTTLPPIVFRSPAPQLQPTHQPPAMWPIVIPAAQMVPIATPLVASTSTSISVAPSTSQMPTEPVQVVTKLDNALAPPPLPPPKTQNKAAVQPPLTLSPTAALSSALTDDDILARRLSRLIRASFSQVYTKHCGEPKKAEPLIADIAMDNHATLIHLFDFYDWEWNQPVEVSEVVRQACWSAFHEQFNESLTDMVRFIKRIPGFPILKPQDRILLVRQSGFELAFVVHYLNWNTNHGTWHGLNNFVLTLDQLVTIFPSGNAFFNHAFSNAERLSVLQQQLQHLGLMAALIVLNADIPSLSDRKTVDDLRQRMLNAMKFGLEARQRDTEMIMKDVEEALHSLRTLGNAHRTMLERFREEDHLEFPDDLYAELFELISD</sequence>
<dbReference type="SUPFAM" id="SSF48508">
    <property type="entry name" value="Nuclear receptor ligand-binding domain"/>
    <property type="match status" value="1"/>
</dbReference>
<protein>
    <submittedName>
        <fullName evidence="7">Nuclear receptor sub 1 group D member 1</fullName>
    </submittedName>
</protein>
<proteinExistence type="predicted"/>
<keyword evidence="8" id="KW-1185">Reference proteome</keyword>
<dbReference type="GO" id="GO:0000978">
    <property type="term" value="F:RNA polymerase II cis-regulatory region sequence-specific DNA binding"/>
    <property type="evidence" value="ECO:0007669"/>
    <property type="project" value="TreeGrafter"/>
</dbReference>
<keyword evidence="2" id="KW-0805">Transcription regulation</keyword>
<feature type="compositionally biased region" description="Pro residues" evidence="5">
    <location>
        <begin position="110"/>
        <end position="125"/>
    </location>
</feature>
<feature type="compositionally biased region" description="Polar residues" evidence="5">
    <location>
        <begin position="328"/>
        <end position="340"/>
    </location>
</feature>
<evidence type="ECO:0000256" key="2">
    <source>
        <dbReference type="ARBA" id="ARBA00023015"/>
    </source>
</evidence>
<feature type="region of interest" description="Disordered" evidence="5">
    <location>
        <begin position="106"/>
        <end position="126"/>
    </location>
</feature>
<dbReference type="Gene3D" id="1.10.565.10">
    <property type="entry name" value="Retinoid X Receptor"/>
    <property type="match status" value="1"/>
</dbReference>
<accession>A0A8T1M1W3</accession>
<evidence type="ECO:0000313" key="8">
    <source>
        <dbReference type="Proteomes" id="UP000286415"/>
    </source>
</evidence>
<feature type="region of interest" description="Disordered" evidence="5">
    <location>
        <begin position="1"/>
        <end position="38"/>
    </location>
</feature>
<dbReference type="PANTHER" id="PTHR45805">
    <property type="entry name" value="NUCLEAR HORMONE RECEPTOR HR3-RELATED"/>
    <property type="match status" value="1"/>
</dbReference>
<evidence type="ECO:0000256" key="4">
    <source>
        <dbReference type="ARBA" id="ARBA00023170"/>
    </source>
</evidence>
<dbReference type="InterPro" id="IPR035500">
    <property type="entry name" value="NHR-like_dom_sf"/>
</dbReference>
<dbReference type="PROSITE" id="PS51843">
    <property type="entry name" value="NR_LBD"/>
    <property type="match status" value="1"/>
</dbReference>
<dbReference type="GO" id="GO:0005634">
    <property type="term" value="C:nucleus"/>
    <property type="evidence" value="ECO:0007669"/>
    <property type="project" value="UniProtKB-SubCell"/>
</dbReference>
<keyword evidence="4 7" id="KW-0675">Receptor</keyword>
<dbReference type="OrthoDB" id="5771769at2759"/>
<evidence type="ECO:0000313" key="7">
    <source>
        <dbReference type="EMBL" id="KAG5442948.1"/>
    </source>
</evidence>
<keyword evidence="3" id="KW-0804">Transcription</keyword>
<dbReference type="GO" id="GO:0004879">
    <property type="term" value="F:nuclear receptor activity"/>
    <property type="evidence" value="ECO:0007669"/>
    <property type="project" value="TreeGrafter"/>
</dbReference>
<feature type="compositionally biased region" description="Low complexity" evidence="5">
    <location>
        <begin position="19"/>
        <end position="38"/>
    </location>
</feature>
<dbReference type="Proteomes" id="UP000286415">
    <property type="component" value="Unassembled WGS sequence"/>
</dbReference>
<feature type="region of interest" description="Disordered" evidence="5">
    <location>
        <begin position="328"/>
        <end position="373"/>
    </location>
</feature>
<evidence type="ECO:0000256" key="5">
    <source>
        <dbReference type="SAM" id="MobiDB-lite"/>
    </source>
</evidence>
<gene>
    <name evidence="7" type="ORF">CSKR_104792</name>
</gene>
<evidence type="ECO:0000259" key="6">
    <source>
        <dbReference type="PROSITE" id="PS51843"/>
    </source>
</evidence>
<comment type="subcellular location">
    <subcellularLocation>
        <location evidence="1">Nucleus</location>
    </subcellularLocation>
</comment>
<comment type="caution">
    <text evidence="7">The sequence shown here is derived from an EMBL/GenBank/DDBJ whole genome shotgun (WGS) entry which is preliminary data.</text>
</comment>
<dbReference type="SMART" id="SM00430">
    <property type="entry name" value="HOLI"/>
    <property type="match status" value="1"/>
</dbReference>
<dbReference type="AlphaFoldDB" id="A0A8T1M1W3"/>
<evidence type="ECO:0000256" key="1">
    <source>
        <dbReference type="ARBA" id="ARBA00004123"/>
    </source>
</evidence>
<reference evidence="7 8" key="1">
    <citation type="journal article" date="2018" name="Biotechnol. Adv.">
        <title>Improved genomic resources and new bioinformatic workflow for the carcinogenic parasite Clonorchis sinensis: Biotechnological implications.</title>
        <authorList>
            <person name="Wang D."/>
            <person name="Korhonen P.K."/>
            <person name="Gasser R.B."/>
            <person name="Young N.D."/>
        </authorList>
    </citation>
    <scope>NUCLEOTIDE SEQUENCE [LARGE SCALE GENOMIC DNA]</scope>
    <source>
        <strain evidence="7">Cs-k2</strain>
    </source>
</reference>
<feature type="region of interest" description="Disordered" evidence="5">
    <location>
        <begin position="71"/>
        <end position="91"/>
    </location>
</feature>
<evidence type="ECO:0000256" key="3">
    <source>
        <dbReference type="ARBA" id="ARBA00023163"/>
    </source>
</evidence>
<dbReference type="PANTHER" id="PTHR45805:SF2">
    <property type="entry name" value="NUCLEAR HORMONE RECEPTOR HR3-RELATED"/>
    <property type="match status" value="1"/>
</dbReference>
<organism evidence="7 8">
    <name type="scientific">Clonorchis sinensis</name>
    <name type="common">Chinese liver fluke</name>
    <dbReference type="NCBI Taxonomy" id="79923"/>
    <lineage>
        <taxon>Eukaryota</taxon>
        <taxon>Metazoa</taxon>
        <taxon>Spiralia</taxon>
        <taxon>Lophotrochozoa</taxon>
        <taxon>Platyhelminthes</taxon>
        <taxon>Trematoda</taxon>
        <taxon>Digenea</taxon>
        <taxon>Opisthorchiida</taxon>
        <taxon>Opisthorchiata</taxon>
        <taxon>Opisthorchiidae</taxon>
        <taxon>Clonorchis</taxon>
    </lineage>
</organism>